<dbReference type="EMBL" id="BDGU01000355">
    <property type="protein sequence ID" value="GAW06844.1"/>
    <property type="molecule type" value="Genomic_DNA"/>
</dbReference>
<protein>
    <submittedName>
        <fullName evidence="1">Proteophosphoglycan ppg4</fullName>
    </submittedName>
</protein>
<dbReference type="STRING" id="5353.A0A1Q3EI77"/>
<sequence length="312" mass="35819">MFSYIQPIFAASASSEYLFGKERVILLFLSLSRYPHLAKHVRRLELRDFPKALTNSDGLDIIETFFRYISITSMAAGFENTLKEIDDRLQDVSDPHERKTRIISPLPITVGTFSSDWMLESHTRWTFPQIFNQQTSLNTWMNEIAALLPATVPLETFQMYSSGAFIEQSPATEQLWSHLLNAHQGHLTRFSIHRMLISLNTIEDVCLRCTNLEQLFVVIEPSSLENLSSCLSLAPNLRVIHINYPLETTQMGNIHILPESDAQKIVDRCGPNVVQFGCNTRVWQVGREVLLDQHNAPVGIRRRVMRYQDTDR</sequence>
<proteinExistence type="predicted"/>
<name>A0A1Q3EI77_LENED</name>
<reference evidence="1 2" key="2">
    <citation type="submission" date="2017-02" db="EMBL/GenBank/DDBJ databases">
        <title>A genome survey and senescence transcriptome analysis in Lentinula edodes.</title>
        <authorList>
            <person name="Sakamoto Y."/>
            <person name="Nakade K."/>
            <person name="Sato S."/>
            <person name="Yoshida Y."/>
            <person name="Miyazaki K."/>
            <person name="Natsume S."/>
            <person name="Konno N."/>
        </authorList>
    </citation>
    <scope>NUCLEOTIDE SEQUENCE [LARGE SCALE GENOMIC DNA]</scope>
    <source>
        <strain evidence="1 2">NBRC 111202</strain>
    </source>
</reference>
<accession>A0A1Q3EI77</accession>
<gene>
    <name evidence="1" type="ORF">LENED_008794</name>
</gene>
<comment type="caution">
    <text evidence="1">The sequence shown here is derived from an EMBL/GenBank/DDBJ whole genome shotgun (WGS) entry which is preliminary data.</text>
</comment>
<evidence type="ECO:0000313" key="1">
    <source>
        <dbReference type="EMBL" id="GAW06844.1"/>
    </source>
</evidence>
<reference evidence="1 2" key="1">
    <citation type="submission" date="2016-08" db="EMBL/GenBank/DDBJ databases">
        <authorList>
            <consortium name="Lentinula edodes genome sequencing consortium"/>
            <person name="Sakamoto Y."/>
            <person name="Nakade K."/>
            <person name="Sato S."/>
            <person name="Yoshida Y."/>
            <person name="Miyazaki K."/>
            <person name="Natsume S."/>
            <person name="Konno N."/>
        </authorList>
    </citation>
    <scope>NUCLEOTIDE SEQUENCE [LARGE SCALE GENOMIC DNA]</scope>
    <source>
        <strain evidence="1 2">NBRC 111202</strain>
    </source>
</reference>
<organism evidence="1 2">
    <name type="scientific">Lentinula edodes</name>
    <name type="common">Shiitake mushroom</name>
    <name type="synonym">Lentinus edodes</name>
    <dbReference type="NCBI Taxonomy" id="5353"/>
    <lineage>
        <taxon>Eukaryota</taxon>
        <taxon>Fungi</taxon>
        <taxon>Dikarya</taxon>
        <taxon>Basidiomycota</taxon>
        <taxon>Agaricomycotina</taxon>
        <taxon>Agaricomycetes</taxon>
        <taxon>Agaricomycetidae</taxon>
        <taxon>Agaricales</taxon>
        <taxon>Marasmiineae</taxon>
        <taxon>Omphalotaceae</taxon>
        <taxon>Lentinula</taxon>
    </lineage>
</organism>
<dbReference type="AlphaFoldDB" id="A0A1Q3EI77"/>
<evidence type="ECO:0000313" key="2">
    <source>
        <dbReference type="Proteomes" id="UP000188533"/>
    </source>
</evidence>
<dbReference type="Proteomes" id="UP000188533">
    <property type="component" value="Unassembled WGS sequence"/>
</dbReference>
<keyword evidence="2" id="KW-1185">Reference proteome</keyword>